<gene>
    <name evidence="2" type="ORF">GALMADRAFT_920976</name>
</gene>
<keyword evidence="1" id="KW-1133">Transmembrane helix</keyword>
<keyword evidence="1" id="KW-0472">Membrane</keyword>
<dbReference type="Proteomes" id="UP000027222">
    <property type="component" value="Unassembled WGS sequence"/>
</dbReference>
<evidence type="ECO:0000256" key="1">
    <source>
        <dbReference type="SAM" id="Phobius"/>
    </source>
</evidence>
<proteinExistence type="predicted"/>
<accession>A0A067SRS2</accession>
<keyword evidence="3" id="KW-1185">Reference proteome</keyword>
<protein>
    <submittedName>
        <fullName evidence="2">Uncharacterized protein</fullName>
    </submittedName>
</protein>
<organism evidence="2 3">
    <name type="scientific">Galerina marginata (strain CBS 339.88)</name>
    <dbReference type="NCBI Taxonomy" id="685588"/>
    <lineage>
        <taxon>Eukaryota</taxon>
        <taxon>Fungi</taxon>
        <taxon>Dikarya</taxon>
        <taxon>Basidiomycota</taxon>
        <taxon>Agaricomycotina</taxon>
        <taxon>Agaricomycetes</taxon>
        <taxon>Agaricomycetidae</taxon>
        <taxon>Agaricales</taxon>
        <taxon>Agaricineae</taxon>
        <taxon>Strophariaceae</taxon>
        <taxon>Galerina</taxon>
    </lineage>
</organism>
<dbReference type="AlphaFoldDB" id="A0A067SRS2"/>
<feature type="transmembrane region" description="Helical" evidence="1">
    <location>
        <begin position="50"/>
        <end position="70"/>
    </location>
</feature>
<evidence type="ECO:0000313" key="3">
    <source>
        <dbReference type="Proteomes" id="UP000027222"/>
    </source>
</evidence>
<dbReference type="EMBL" id="KL142402">
    <property type="protein sequence ID" value="KDR69443.1"/>
    <property type="molecule type" value="Genomic_DNA"/>
</dbReference>
<keyword evidence="1" id="KW-0812">Transmembrane</keyword>
<name>A0A067SRS2_GALM3</name>
<reference evidence="3" key="1">
    <citation type="journal article" date="2014" name="Proc. Natl. Acad. Sci. U.S.A.">
        <title>Extensive sampling of basidiomycete genomes demonstrates inadequacy of the white-rot/brown-rot paradigm for wood decay fungi.</title>
        <authorList>
            <person name="Riley R."/>
            <person name="Salamov A.A."/>
            <person name="Brown D.W."/>
            <person name="Nagy L.G."/>
            <person name="Floudas D."/>
            <person name="Held B.W."/>
            <person name="Levasseur A."/>
            <person name="Lombard V."/>
            <person name="Morin E."/>
            <person name="Otillar R."/>
            <person name="Lindquist E.A."/>
            <person name="Sun H."/>
            <person name="LaButti K.M."/>
            <person name="Schmutz J."/>
            <person name="Jabbour D."/>
            <person name="Luo H."/>
            <person name="Baker S.E."/>
            <person name="Pisabarro A.G."/>
            <person name="Walton J.D."/>
            <person name="Blanchette R.A."/>
            <person name="Henrissat B."/>
            <person name="Martin F."/>
            <person name="Cullen D."/>
            <person name="Hibbett D.S."/>
            <person name="Grigoriev I.V."/>
        </authorList>
    </citation>
    <scope>NUCLEOTIDE SEQUENCE [LARGE SCALE GENOMIC DNA]</scope>
    <source>
        <strain evidence="3">CBS 339.88</strain>
    </source>
</reference>
<dbReference type="HOGENOM" id="CLU_2606204_0_0_1"/>
<evidence type="ECO:0000313" key="2">
    <source>
        <dbReference type="EMBL" id="KDR69443.1"/>
    </source>
</evidence>
<sequence>MAAVYFSCSRRLRAVHRRRYTKPTDTRRAMSSYSSSNAFPLAKLYIRARFFNFLRTVTMMMIIHCLWSSLPRNRVNNAI</sequence>